<protein>
    <submittedName>
        <fullName evidence="1">Uncharacterized protein</fullName>
    </submittedName>
</protein>
<gene>
    <name evidence="1" type="ORF">BWY04_00743</name>
</gene>
<comment type="caution">
    <text evidence="1">The sequence shown here is derived from an EMBL/GenBank/DDBJ whole genome shotgun (WGS) entry which is preliminary data.</text>
</comment>
<sequence length="220" mass="25840">MKNLSIQYEILVMSGLHVLCAPEVLLEEKPILKTTINAVKKLFDIRKKEEIPKDLYEQAAHVLSIASLGFCAGKEKEVKDWIINLNISEFPNPHNLPWDQRIINDLYKSWLSIFKKDKEIKQIPARIERLRKDQNKFEPGFLDIDKKESHKKVWKLISLYNWSKATELIAYSVGTKFDKSILKEFRKFINSAHKAEVNYSYMDLFLWLEPAGCRIMIKNE</sequence>
<name>A0A1V5ZMU6_9BACT</name>
<reference evidence="1" key="1">
    <citation type="submission" date="2017-02" db="EMBL/GenBank/DDBJ databases">
        <title>Delving into the versatile metabolic prowess of the omnipresent phylum Bacteroidetes.</title>
        <authorList>
            <person name="Nobu M.K."/>
            <person name="Mei R."/>
            <person name="Narihiro T."/>
            <person name="Kuroda K."/>
            <person name="Liu W.-T."/>
        </authorList>
    </citation>
    <scope>NUCLEOTIDE SEQUENCE</scope>
    <source>
        <strain evidence="1">ADurb.Bin160</strain>
    </source>
</reference>
<dbReference type="AlphaFoldDB" id="A0A1V5ZMU6"/>
<accession>A0A1V5ZMU6</accession>
<proteinExistence type="predicted"/>
<evidence type="ECO:0000313" key="1">
    <source>
        <dbReference type="EMBL" id="OQB41563.1"/>
    </source>
</evidence>
<organism evidence="1">
    <name type="scientific">candidate division CPR1 bacterium ADurb.Bin160</name>
    <dbReference type="NCBI Taxonomy" id="1852826"/>
    <lineage>
        <taxon>Bacteria</taxon>
        <taxon>candidate division CPR1</taxon>
    </lineage>
</organism>
<dbReference type="Proteomes" id="UP000485621">
    <property type="component" value="Unassembled WGS sequence"/>
</dbReference>
<dbReference type="EMBL" id="MWDB01000014">
    <property type="protein sequence ID" value="OQB41563.1"/>
    <property type="molecule type" value="Genomic_DNA"/>
</dbReference>